<accession>A0A8H6RWS6</accession>
<dbReference type="Proteomes" id="UP000660729">
    <property type="component" value="Unassembled WGS sequence"/>
</dbReference>
<sequence>MDTDTHLLAVWLKIFLEKSELSCKVDVPHLAAQTIRFWKGRKFVTATLREFERLLIGMFDVPATRVSQGMMLAWYILECMAHHAYDPRFISPPLQYGDTFPSRSTDRERKTRPVRVSKARAQRLIYTSLKLQSRTGSTQRNARSSHTPAVLRRQNVSFFTMPKEIRTMIYMETILPNGNPRVISVTEPFEPKKPIEAKVPSLAQTSQLIRAEIFELLPQFYRLNTFNVTSTIKADAKRACAWLDTIPSSCRIDLTKLVMTDSVLRNEGRRFSAGDQFRYTINMDRNGKVIHYHRALWPQTRSNPITEDGKKFFDNVRGLQTNIRFFKRRIMQAAGGRYINSEDSKTGVACRDFHRCGGDMDTDWIFGG</sequence>
<name>A0A8H6RWS6_9PEZI</name>
<protein>
    <submittedName>
        <fullName evidence="1">Uncharacterized protein</fullName>
    </submittedName>
</protein>
<dbReference type="AlphaFoldDB" id="A0A8H6RWS6"/>
<evidence type="ECO:0000313" key="1">
    <source>
        <dbReference type="EMBL" id="KAF7198664.1"/>
    </source>
</evidence>
<proteinExistence type="predicted"/>
<keyword evidence="2" id="KW-1185">Reference proteome</keyword>
<dbReference type="EMBL" id="JABCIY010000001">
    <property type="protein sequence ID" value="KAF7198664.1"/>
    <property type="molecule type" value="Genomic_DNA"/>
</dbReference>
<reference evidence="1" key="1">
    <citation type="submission" date="2020-04" db="EMBL/GenBank/DDBJ databases">
        <title>Draft genome resource of the tomato pathogen Pseudocercospora fuligena.</title>
        <authorList>
            <person name="Zaccaron A."/>
        </authorList>
    </citation>
    <scope>NUCLEOTIDE SEQUENCE</scope>
    <source>
        <strain evidence="1">PF001</strain>
    </source>
</reference>
<evidence type="ECO:0000313" key="2">
    <source>
        <dbReference type="Proteomes" id="UP000660729"/>
    </source>
</evidence>
<comment type="caution">
    <text evidence="1">The sequence shown here is derived from an EMBL/GenBank/DDBJ whole genome shotgun (WGS) entry which is preliminary data.</text>
</comment>
<organism evidence="1 2">
    <name type="scientific">Pseudocercospora fuligena</name>
    <dbReference type="NCBI Taxonomy" id="685502"/>
    <lineage>
        <taxon>Eukaryota</taxon>
        <taxon>Fungi</taxon>
        <taxon>Dikarya</taxon>
        <taxon>Ascomycota</taxon>
        <taxon>Pezizomycotina</taxon>
        <taxon>Dothideomycetes</taxon>
        <taxon>Dothideomycetidae</taxon>
        <taxon>Mycosphaerellales</taxon>
        <taxon>Mycosphaerellaceae</taxon>
        <taxon>Pseudocercospora</taxon>
    </lineage>
</organism>
<dbReference type="OrthoDB" id="10359105at2759"/>
<gene>
    <name evidence="1" type="ORF">HII31_00403</name>
</gene>